<dbReference type="EMBL" id="LR022945">
    <property type="protein sequence ID" value="SVE92564.1"/>
    <property type="molecule type" value="mRNA"/>
</dbReference>
<dbReference type="GO" id="GO:0000287">
    <property type="term" value="F:magnesium ion binding"/>
    <property type="evidence" value="ECO:0007669"/>
    <property type="project" value="UniProtKB-UniRule"/>
</dbReference>
<evidence type="ECO:0000256" key="5">
    <source>
        <dbReference type="ARBA" id="ARBA00022723"/>
    </source>
</evidence>
<comment type="similarity">
    <text evidence="1 12">Belongs to the tRNA(His) guanylyltransferase family.</text>
</comment>
<dbReference type="Gene3D" id="3.30.70.3000">
    <property type="match status" value="1"/>
</dbReference>
<evidence type="ECO:0000256" key="3">
    <source>
        <dbReference type="ARBA" id="ARBA00022694"/>
    </source>
</evidence>
<feature type="binding site" evidence="14">
    <location>
        <position position="65"/>
    </location>
    <ligand>
        <name>Mg(2+)</name>
        <dbReference type="ChEBI" id="CHEBI:18420"/>
        <label>1</label>
        <note>catalytic</note>
    </ligand>
</feature>
<keyword evidence="4 12" id="KW-0548">Nucleotidyltransferase</keyword>
<evidence type="ECO:0000256" key="6">
    <source>
        <dbReference type="ARBA" id="ARBA00022741"/>
    </source>
</evidence>
<feature type="domain" description="Thg1 C-terminal" evidence="16">
    <location>
        <begin position="175"/>
        <end position="254"/>
    </location>
</feature>
<dbReference type="Pfam" id="PF14413">
    <property type="entry name" value="Thg1C"/>
    <property type="match status" value="1"/>
</dbReference>
<dbReference type="AlphaFoldDB" id="A0A4Y7NIX2"/>
<keyword evidence="5 12" id="KW-0479">Metal-binding</keyword>
<dbReference type="EC" id="2.7.7.79" evidence="12"/>
<evidence type="ECO:0000313" key="17">
    <source>
        <dbReference type="EMBL" id="SVE92564.1"/>
    </source>
</evidence>
<dbReference type="PANTHER" id="PTHR12729">
    <property type="entry name" value="TRNA(HIS) GUANYLYLTRANSFERASE-RELATED"/>
    <property type="match status" value="1"/>
</dbReference>
<evidence type="ECO:0000256" key="7">
    <source>
        <dbReference type="ARBA" id="ARBA00022842"/>
    </source>
</evidence>
<dbReference type="GO" id="GO:0006400">
    <property type="term" value="P:tRNA modification"/>
    <property type="evidence" value="ECO:0007669"/>
    <property type="project" value="UniProtKB-UniRule"/>
</dbReference>
<evidence type="ECO:0000256" key="4">
    <source>
        <dbReference type="ARBA" id="ARBA00022695"/>
    </source>
</evidence>
<dbReference type="InterPro" id="IPR038469">
    <property type="entry name" value="tRNAHis_GuaTrfase_Thg1_sf"/>
</dbReference>
<evidence type="ECO:0000256" key="10">
    <source>
        <dbReference type="ARBA" id="ARBA00058346"/>
    </source>
</evidence>
<accession>A0A4Y7NIX2</accession>
<feature type="binding site" evidence="14">
    <location>
        <position position="112"/>
    </location>
    <ligand>
        <name>Mg(2+)</name>
        <dbReference type="ChEBI" id="CHEBI:18420"/>
        <label>2</label>
        <note>catalytic</note>
    </ligand>
</feature>
<dbReference type="FunFam" id="3.30.70.3000:FF:000001">
    <property type="entry name" value="tRNA(His) guanylyltransferase"/>
    <property type="match status" value="1"/>
</dbReference>
<evidence type="ECO:0000256" key="1">
    <source>
        <dbReference type="ARBA" id="ARBA00010113"/>
    </source>
</evidence>
<proteinExistence type="evidence at transcript level"/>
<evidence type="ECO:0000256" key="13">
    <source>
        <dbReference type="PIRSR" id="PIRSR028980-1"/>
    </source>
</evidence>
<evidence type="ECO:0000256" key="2">
    <source>
        <dbReference type="ARBA" id="ARBA00022679"/>
    </source>
</evidence>
<comment type="subunit">
    <text evidence="11">Homotetramer. Interacts with MFN1 and MFN2; functions as a guanyl-nucleotide exchange factor/GEF for MFN2 and also probably MFN1.</text>
</comment>
<feature type="binding site" evidence="13">
    <location>
        <begin position="65"/>
        <end position="70"/>
    </location>
    <ligand>
        <name>GTP</name>
        <dbReference type="ChEBI" id="CHEBI:37565"/>
    </ligand>
</feature>
<dbReference type="PIRSF" id="PIRSF028980">
    <property type="entry name" value="tRNAHis_guanylyltransferase"/>
    <property type="match status" value="1"/>
</dbReference>
<dbReference type="PANTHER" id="PTHR12729:SF6">
    <property type="entry name" value="TRNA(HIS) GUANYLYLTRANSFERASE-RELATED"/>
    <property type="match status" value="1"/>
</dbReference>
<evidence type="ECO:0000259" key="15">
    <source>
        <dbReference type="Pfam" id="PF04446"/>
    </source>
</evidence>
<reference evidence="17" key="1">
    <citation type="submission" date="2018-08" db="EMBL/GenBank/DDBJ databases">
        <authorList>
            <person name="Cornetti L."/>
        </authorList>
    </citation>
    <scope>NUCLEOTIDE SEQUENCE</scope>
    <source>
        <strain evidence="17">CH-H-2</strain>
    </source>
</reference>
<keyword evidence="3 12" id="KW-0819">tRNA processing</keyword>
<evidence type="ECO:0000259" key="16">
    <source>
        <dbReference type="Pfam" id="PF14413"/>
    </source>
</evidence>
<feature type="domain" description="tRNAHis guanylyltransferase catalytic" evidence="15">
    <location>
        <begin position="42"/>
        <end position="172"/>
    </location>
</feature>
<name>A0A4Y7NIX2_9CRUS</name>
<organism evidence="17">
    <name type="scientific">Megafenestra aurita</name>
    <dbReference type="NCBI Taxonomy" id="2291010"/>
    <lineage>
        <taxon>Eukaryota</taxon>
        <taxon>Metazoa</taxon>
        <taxon>Ecdysozoa</taxon>
        <taxon>Arthropoda</taxon>
        <taxon>Crustacea</taxon>
        <taxon>Branchiopoda</taxon>
        <taxon>Diplostraca</taxon>
        <taxon>Cladocera</taxon>
        <taxon>Anomopoda</taxon>
        <taxon>Daphniidae</taxon>
        <taxon>Megafenestra</taxon>
    </lineage>
</organism>
<evidence type="ECO:0000256" key="12">
    <source>
        <dbReference type="PIRNR" id="PIRNR028980"/>
    </source>
</evidence>
<dbReference type="InterPro" id="IPR007537">
    <property type="entry name" value="tRNAHis_GuaTrfase_Thg1"/>
</dbReference>
<sequence length="291" mass="33787">MIGFSSPLVLRRVILRPTSVLIRYGIRRNLCRHAAAMAKSKFEYVRLYESEDKCLPNTWIVVRVDGKGFHKFSAEHNYEKPNDTRSLSLMTHAAKAVMEEFKDISIAYGQSDEYSFIFRKETQVYSRRSSKLSTNVCSLFTSAFVYHWNEHFPTIDKPLYPPVFDGRTVLYPSDQNMKDYLSWRQADCHINNLYNTTFWALIQQGGMTPNEAQEKLKKTLSADKNEILFSQFGINYNNEPEMFRKGTVLVRRRVPVPLPDGGIREKSQIVQSFTDVIGEDFWNENSYLLSS</sequence>
<dbReference type="GO" id="GO:0005525">
    <property type="term" value="F:GTP binding"/>
    <property type="evidence" value="ECO:0007669"/>
    <property type="project" value="UniProtKB-UniRule"/>
</dbReference>
<evidence type="ECO:0000256" key="14">
    <source>
        <dbReference type="PIRSR" id="PIRSR028980-2"/>
    </source>
</evidence>
<protein>
    <recommendedName>
        <fullName evidence="12">tRNA(His) guanylyltransferase</fullName>
        <ecNumber evidence="12">2.7.7.79</ecNumber>
    </recommendedName>
    <alternativeName>
        <fullName evidence="12">tRNA-histidine guanylyltransferase</fullName>
    </alternativeName>
</protein>
<keyword evidence="2 12" id="KW-0808">Transferase</keyword>
<comment type="cofactor">
    <cofactor evidence="14">
        <name>Mg(2+)</name>
        <dbReference type="ChEBI" id="CHEBI:18420"/>
    </cofactor>
    <text evidence="14">Binds 2 magnesium ions per subunit.</text>
</comment>
<comment type="catalytic activity">
    <reaction evidence="9 12">
        <text>a 5'-end ribonucleotide-tRNA(His) + GTP + ATP + H2O = a 5'-end phospho-guanosine-ribonucleotide-tRNA(His) + AMP + 2 diphosphate + H(+)</text>
        <dbReference type="Rhea" id="RHEA:54564"/>
        <dbReference type="Rhea" id="RHEA-COMP:14193"/>
        <dbReference type="Rhea" id="RHEA-COMP:14917"/>
        <dbReference type="ChEBI" id="CHEBI:15377"/>
        <dbReference type="ChEBI" id="CHEBI:15378"/>
        <dbReference type="ChEBI" id="CHEBI:30616"/>
        <dbReference type="ChEBI" id="CHEBI:33019"/>
        <dbReference type="ChEBI" id="CHEBI:37565"/>
        <dbReference type="ChEBI" id="CHEBI:138282"/>
        <dbReference type="ChEBI" id="CHEBI:141847"/>
        <dbReference type="ChEBI" id="CHEBI:456215"/>
        <dbReference type="EC" id="2.7.7.79"/>
    </reaction>
</comment>
<feature type="binding site" evidence="14">
    <location>
        <position position="66"/>
    </location>
    <ligand>
        <name>Mg(2+)</name>
        <dbReference type="ChEBI" id="CHEBI:18420"/>
        <label>1</label>
        <note>catalytic</note>
    </ligand>
</feature>
<keyword evidence="6 12" id="KW-0547">Nucleotide-binding</keyword>
<dbReference type="GO" id="GO:0008193">
    <property type="term" value="F:tRNA guanylyltransferase activity"/>
    <property type="evidence" value="ECO:0007669"/>
    <property type="project" value="UniProtKB-UniRule"/>
</dbReference>
<evidence type="ECO:0000256" key="8">
    <source>
        <dbReference type="ARBA" id="ARBA00023134"/>
    </source>
</evidence>
<evidence type="ECO:0000256" key="11">
    <source>
        <dbReference type="ARBA" id="ARBA00065710"/>
    </source>
</evidence>
<feature type="binding site" evidence="14">
    <location>
        <position position="112"/>
    </location>
    <ligand>
        <name>Mg(2+)</name>
        <dbReference type="ChEBI" id="CHEBI:18420"/>
        <label>1</label>
        <note>catalytic</note>
    </ligand>
</feature>
<dbReference type="Pfam" id="PF04446">
    <property type="entry name" value="Thg1"/>
    <property type="match status" value="1"/>
</dbReference>
<keyword evidence="8 12" id="KW-0342">GTP-binding</keyword>
<gene>
    <name evidence="17" type="primary">EOG090X0AR4</name>
</gene>
<dbReference type="InterPro" id="IPR024956">
    <property type="entry name" value="tRNAHis_GuaTrfase_cat"/>
</dbReference>
<feature type="binding site" evidence="14">
    <location>
        <position position="65"/>
    </location>
    <ligand>
        <name>Mg(2+)</name>
        <dbReference type="ChEBI" id="CHEBI:18420"/>
        <label>2</label>
        <note>catalytic</note>
    </ligand>
</feature>
<comment type="function">
    <text evidence="10">Adds a GMP to the 5'-end of tRNA(His) after transcription and RNase P cleavage. This step is essential for proper recognition of the tRNA and for the fidelity of protein synthesis. Also functions as a guanyl-nucleotide exchange factor/GEF for the MFN1 and MFN2 mitofusins thereby regulating mitochondrial fusion. By regulating both mitochondrial dynamics and bioenergetic function, it contributes to cell survival following oxidative stress.</text>
</comment>
<evidence type="ECO:0000256" key="9">
    <source>
        <dbReference type="ARBA" id="ARBA00047281"/>
    </source>
</evidence>
<feature type="binding site" evidence="13">
    <location>
        <begin position="111"/>
        <end position="112"/>
    </location>
    <ligand>
        <name>GTP</name>
        <dbReference type="ChEBI" id="CHEBI:37565"/>
    </ligand>
</feature>
<dbReference type="InterPro" id="IPR025845">
    <property type="entry name" value="Thg1_C_dom"/>
</dbReference>
<keyword evidence="7 12" id="KW-0460">Magnesium</keyword>